<dbReference type="PANTHER" id="PTHR43245:SF23">
    <property type="entry name" value="NAD(P)-BINDING DOMAIN-CONTAINING PROTEIN"/>
    <property type="match status" value="1"/>
</dbReference>
<feature type="domain" description="NAD-dependent epimerase/dehydratase" evidence="2">
    <location>
        <begin position="65"/>
        <end position="301"/>
    </location>
</feature>
<dbReference type="EMBL" id="VBOR01000090">
    <property type="protein sequence ID" value="TMQ48001.1"/>
    <property type="molecule type" value="Genomic_DNA"/>
</dbReference>
<feature type="region of interest" description="Disordered" evidence="1">
    <location>
        <begin position="37"/>
        <end position="62"/>
    </location>
</feature>
<gene>
    <name evidence="3" type="ORF">E6K71_08360</name>
</gene>
<name>A0A538S9E9_UNCEI</name>
<evidence type="ECO:0000256" key="1">
    <source>
        <dbReference type="SAM" id="MobiDB-lite"/>
    </source>
</evidence>
<organism evidence="3 4">
    <name type="scientific">Eiseniibacteriota bacterium</name>
    <dbReference type="NCBI Taxonomy" id="2212470"/>
    <lineage>
        <taxon>Bacteria</taxon>
        <taxon>Candidatus Eiseniibacteriota</taxon>
    </lineage>
</organism>
<dbReference type="SUPFAM" id="SSF51735">
    <property type="entry name" value="NAD(P)-binding Rossmann-fold domains"/>
    <property type="match status" value="1"/>
</dbReference>
<evidence type="ECO:0000259" key="2">
    <source>
        <dbReference type="Pfam" id="PF01370"/>
    </source>
</evidence>
<dbReference type="Pfam" id="PF01370">
    <property type="entry name" value="Epimerase"/>
    <property type="match status" value="1"/>
</dbReference>
<dbReference type="CDD" id="cd08946">
    <property type="entry name" value="SDR_e"/>
    <property type="match status" value="1"/>
</dbReference>
<dbReference type="PANTHER" id="PTHR43245">
    <property type="entry name" value="BIFUNCTIONAL POLYMYXIN RESISTANCE PROTEIN ARNA"/>
    <property type="match status" value="1"/>
</dbReference>
<dbReference type="Gene3D" id="3.40.50.720">
    <property type="entry name" value="NAD(P)-binding Rossmann-like Domain"/>
    <property type="match status" value="1"/>
</dbReference>
<evidence type="ECO:0000313" key="3">
    <source>
        <dbReference type="EMBL" id="TMQ48001.1"/>
    </source>
</evidence>
<dbReference type="InterPro" id="IPR036291">
    <property type="entry name" value="NAD(P)-bd_dom_sf"/>
</dbReference>
<feature type="compositionally biased region" description="Basic and acidic residues" evidence="1">
    <location>
        <begin position="40"/>
        <end position="49"/>
    </location>
</feature>
<dbReference type="Proteomes" id="UP000316292">
    <property type="component" value="Unassembled WGS sequence"/>
</dbReference>
<dbReference type="InterPro" id="IPR001509">
    <property type="entry name" value="Epimerase_deHydtase"/>
</dbReference>
<dbReference type="InterPro" id="IPR050177">
    <property type="entry name" value="Lipid_A_modif_metabolic_enz"/>
</dbReference>
<accession>A0A538S9E9</accession>
<protein>
    <submittedName>
        <fullName evidence="3">NAD-dependent epimerase/dehydratase family protein</fullName>
    </submittedName>
</protein>
<comment type="caution">
    <text evidence="3">The sequence shown here is derived from an EMBL/GenBank/DDBJ whole genome shotgun (WGS) entry which is preliminary data.</text>
</comment>
<evidence type="ECO:0000313" key="4">
    <source>
        <dbReference type="Proteomes" id="UP000316292"/>
    </source>
</evidence>
<dbReference type="AlphaFoldDB" id="A0A538S9E9"/>
<reference evidence="3 4" key="1">
    <citation type="journal article" date="2019" name="Nat. Microbiol.">
        <title>Mediterranean grassland soil C-N compound turnover is dependent on rainfall and depth, and is mediated by genomically divergent microorganisms.</title>
        <authorList>
            <person name="Diamond S."/>
            <person name="Andeer P.F."/>
            <person name="Li Z."/>
            <person name="Crits-Christoph A."/>
            <person name="Burstein D."/>
            <person name="Anantharaman K."/>
            <person name="Lane K.R."/>
            <person name="Thomas B.C."/>
            <person name="Pan C."/>
            <person name="Northen T.R."/>
            <person name="Banfield J.F."/>
        </authorList>
    </citation>
    <scope>NUCLEOTIDE SEQUENCE [LARGE SCALE GENOMIC DNA]</scope>
    <source>
        <strain evidence="3">WS_1</strain>
    </source>
</reference>
<proteinExistence type="predicted"/>
<sequence length="383" mass="42193">MLTSASVSSIFVSPPEGARIVAPGVCFRPLYGAAAAPSRVPRDERERGGRPPPPSPGATLSRAPILVTGGAGYIGSVLVRQLLEQGSHVRVVDRMLHGSHGLTDLAHEGNLTVRQADLRDPRAHGEMLEGVETVIHLAAIVGDKACAQDEELAVQTNWTATVALARHARAAGVRRFVFASTCSVYGEGRNDILDEESPAKPLSLYAETRWHAEQGILEIPREDGFQSVLLRFGTVYGLSPRMRFDLGVNFLAQQAVREGRVSIFGGSQWRPFVHVADIARGLVMALDAPLRSDEPPILNLGDNLENYQLRDLKEELETHVPGVRVTIETEKEDLRTYRVRFDRIEREWGFRATRRVGDGIEEVARAVRTGVIANPNDRRYYNA</sequence>